<gene>
    <name evidence="2" type="ORF">FHR32_005058</name>
</gene>
<evidence type="ECO:0000313" key="2">
    <source>
        <dbReference type="EMBL" id="MBB4940681.1"/>
    </source>
</evidence>
<accession>A0A7W7WB41</accession>
<reference evidence="2 3" key="1">
    <citation type="submission" date="2020-08" db="EMBL/GenBank/DDBJ databases">
        <title>Sequencing the genomes of 1000 actinobacteria strains.</title>
        <authorList>
            <person name="Klenk H.-P."/>
        </authorList>
    </citation>
    <scope>NUCLEOTIDE SEQUENCE [LARGE SCALE GENOMIC DNA]</scope>
    <source>
        <strain evidence="2 3">DSM 43023</strain>
    </source>
</reference>
<dbReference type="EMBL" id="JACHJU010000002">
    <property type="protein sequence ID" value="MBB4940681.1"/>
    <property type="molecule type" value="Genomic_DNA"/>
</dbReference>
<dbReference type="AlphaFoldDB" id="A0A7W7WB41"/>
<name>A0A7W7WB41_9ACTN</name>
<keyword evidence="3" id="KW-1185">Reference proteome</keyword>
<sequence>MNAQRTGARRPLVKWFLLAVAAVVVFGFVLSGCSRVSTQPDEMVLHYAGGTFEAIKFERCINPSSGATLLGPGDTAYSYPFGQRTFDFSGAEDAESKPLSVVSNETAA</sequence>
<dbReference type="Proteomes" id="UP000534286">
    <property type="component" value="Unassembled WGS sequence"/>
</dbReference>
<dbReference type="PROSITE" id="PS51257">
    <property type="entry name" value="PROKAR_LIPOPROTEIN"/>
    <property type="match status" value="1"/>
</dbReference>
<proteinExistence type="predicted"/>
<keyword evidence="1" id="KW-0472">Membrane</keyword>
<feature type="transmembrane region" description="Helical" evidence="1">
    <location>
        <begin position="12"/>
        <end position="30"/>
    </location>
</feature>
<evidence type="ECO:0000313" key="3">
    <source>
        <dbReference type="Proteomes" id="UP000534286"/>
    </source>
</evidence>
<keyword evidence="1" id="KW-0812">Transmembrane</keyword>
<evidence type="ECO:0000256" key="1">
    <source>
        <dbReference type="SAM" id="Phobius"/>
    </source>
</evidence>
<keyword evidence="1" id="KW-1133">Transmembrane helix</keyword>
<protein>
    <submittedName>
        <fullName evidence="2">Uncharacterized protein</fullName>
    </submittedName>
</protein>
<dbReference type="RefSeq" id="WP_184756853.1">
    <property type="nucleotide sequence ID" value="NZ_BAABEK010000005.1"/>
</dbReference>
<organism evidence="2 3">
    <name type="scientific">Streptosporangium album</name>
    <dbReference type="NCBI Taxonomy" id="47479"/>
    <lineage>
        <taxon>Bacteria</taxon>
        <taxon>Bacillati</taxon>
        <taxon>Actinomycetota</taxon>
        <taxon>Actinomycetes</taxon>
        <taxon>Streptosporangiales</taxon>
        <taxon>Streptosporangiaceae</taxon>
        <taxon>Streptosporangium</taxon>
    </lineage>
</organism>
<comment type="caution">
    <text evidence="2">The sequence shown here is derived from an EMBL/GenBank/DDBJ whole genome shotgun (WGS) entry which is preliminary data.</text>
</comment>